<sequence>MKHKVCINIAKPDGSRTQVVKGGTMHIRKRLLDFLFGQKVSVLVLSPGDSVQTVEIHEMKEGGKS</sequence>
<accession>A0A414B8C9</accession>
<gene>
    <name evidence="1" type="ORF">DW833_03365</name>
</gene>
<dbReference type="RefSeq" id="WP_118380677.1">
    <property type="nucleotide sequence ID" value="NZ_CABJFJ010000003.1"/>
</dbReference>
<name>A0A414B8C9_9FIRM</name>
<dbReference type="EMBL" id="QSID01000003">
    <property type="protein sequence ID" value="RHC67045.1"/>
    <property type="molecule type" value="Genomic_DNA"/>
</dbReference>
<protein>
    <submittedName>
        <fullName evidence="1">Uncharacterized protein</fullName>
    </submittedName>
</protein>
<reference evidence="1 2" key="1">
    <citation type="submission" date="2018-08" db="EMBL/GenBank/DDBJ databases">
        <title>A genome reference for cultivated species of the human gut microbiota.</title>
        <authorList>
            <person name="Zou Y."/>
            <person name="Xue W."/>
            <person name="Luo G."/>
        </authorList>
    </citation>
    <scope>NUCLEOTIDE SEQUENCE [LARGE SCALE GENOMIC DNA]</scope>
    <source>
        <strain evidence="1 2">AM34-3LB</strain>
    </source>
</reference>
<keyword evidence="2" id="KW-1185">Reference proteome</keyword>
<evidence type="ECO:0000313" key="2">
    <source>
        <dbReference type="Proteomes" id="UP000284621"/>
    </source>
</evidence>
<proteinExistence type="predicted"/>
<organism evidence="1 2">
    <name type="scientific">Anaerobutyricum hallii</name>
    <dbReference type="NCBI Taxonomy" id="39488"/>
    <lineage>
        <taxon>Bacteria</taxon>
        <taxon>Bacillati</taxon>
        <taxon>Bacillota</taxon>
        <taxon>Clostridia</taxon>
        <taxon>Lachnospirales</taxon>
        <taxon>Lachnospiraceae</taxon>
        <taxon>Anaerobutyricum</taxon>
    </lineage>
</organism>
<evidence type="ECO:0000313" key="1">
    <source>
        <dbReference type="EMBL" id="RHC67045.1"/>
    </source>
</evidence>
<dbReference type="AlphaFoldDB" id="A0A414B8C9"/>
<dbReference type="Proteomes" id="UP000284621">
    <property type="component" value="Unassembled WGS sequence"/>
</dbReference>
<comment type="caution">
    <text evidence="1">The sequence shown here is derived from an EMBL/GenBank/DDBJ whole genome shotgun (WGS) entry which is preliminary data.</text>
</comment>